<dbReference type="Proteomes" id="UP000036987">
    <property type="component" value="Unassembled WGS sequence"/>
</dbReference>
<evidence type="ECO:0000313" key="4">
    <source>
        <dbReference type="Proteomes" id="UP000036987"/>
    </source>
</evidence>
<protein>
    <submittedName>
        <fullName evidence="3">Uncharacterized protein</fullName>
    </submittedName>
</protein>
<keyword evidence="2" id="KW-1133">Transmembrane helix</keyword>
<keyword evidence="2" id="KW-0812">Transmembrane</keyword>
<keyword evidence="4" id="KW-1185">Reference proteome</keyword>
<dbReference type="Pfam" id="PF05553">
    <property type="entry name" value="DUF761"/>
    <property type="match status" value="1"/>
</dbReference>
<feature type="region of interest" description="Disordered" evidence="1">
    <location>
        <begin position="230"/>
        <end position="270"/>
    </location>
</feature>
<evidence type="ECO:0000313" key="3">
    <source>
        <dbReference type="EMBL" id="KMZ69898.1"/>
    </source>
</evidence>
<feature type="region of interest" description="Disordered" evidence="1">
    <location>
        <begin position="196"/>
        <end position="217"/>
    </location>
</feature>
<feature type="compositionally biased region" description="Acidic residues" evidence="1">
    <location>
        <begin position="250"/>
        <end position="267"/>
    </location>
</feature>
<reference evidence="4" key="1">
    <citation type="journal article" date="2016" name="Nature">
        <title>The genome of the seagrass Zostera marina reveals angiosperm adaptation to the sea.</title>
        <authorList>
            <person name="Olsen J.L."/>
            <person name="Rouze P."/>
            <person name="Verhelst B."/>
            <person name="Lin Y.-C."/>
            <person name="Bayer T."/>
            <person name="Collen J."/>
            <person name="Dattolo E."/>
            <person name="De Paoli E."/>
            <person name="Dittami S."/>
            <person name="Maumus F."/>
            <person name="Michel G."/>
            <person name="Kersting A."/>
            <person name="Lauritano C."/>
            <person name="Lohaus R."/>
            <person name="Toepel M."/>
            <person name="Tonon T."/>
            <person name="Vanneste K."/>
            <person name="Amirebrahimi M."/>
            <person name="Brakel J."/>
            <person name="Bostroem C."/>
            <person name="Chovatia M."/>
            <person name="Grimwood J."/>
            <person name="Jenkins J.W."/>
            <person name="Jueterbock A."/>
            <person name="Mraz A."/>
            <person name="Stam W.T."/>
            <person name="Tice H."/>
            <person name="Bornberg-Bauer E."/>
            <person name="Green P.J."/>
            <person name="Pearson G.A."/>
            <person name="Procaccini G."/>
            <person name="Duarte C.M."/>
            <person name="Schmutz J."/>
            <person name="Reusch T.B.H."/>
            <person name="Van de Peer Y."/>
        </authorList>
    </citation>
    <scope>NUCLEOTIDE SEQUENCE [LARGE SCALE GENOMIC DNA]</scope>
    <source>
        <strain evidence="4">cv. Finnish</strain>
    </source>
</reference>
<dbReference type="PANTHER" id="PTHR34059">
    <property type="entry name" value="EXPRESSED PROTEIN"/>
    <property type="match status" value="1"/>
</dbReference>
<dbReference type="InterPro" id="IPR008480">
    <property type="entry name" value="DUF761_pln"/>
</dbReference>
<feature type="transmembrane region" description="Helical" evidence="2">
    <location>
        <begin position="20"/>
        <end position="37"/>
    </location>
</feature>
<organism evidence="3 4">
    <name type="scientific">Zostera marina</name>
    <name type="common">Eelgrass</name>
    <dbReference type="NCBI Taxonomy" id="29655"/>
    <lineage>
        <taxon>Eukaryota</taxon>
        <taxon>Viridiplantae</taxon>
        <taxon>Streptophyta</taxon>
        <taxon>Embryophyta</taxon>
        <taxon>Tracheophyta</taxon>
        <taxon>Spermatophyta</taxon>
        <taxon>Magnoliopsida</taxon>
        <taxon>Liliopsida</taxon>
        <taxon>Zosteraceae</taxon>
        <taxon>Zostera</taxon>
    </lineage>
</organism>
<proteinExistence type="predicted"/>
<feature type="transmembrane region" description="Helical" evidence="2">
    <location>
        <begin position="49"/>
        <end position="71"/>
    </location>
</feature>
<accession>A0A0K9PLG0</accession>
<keyword evidence="2" id="KW-0472">Membrane</keyword>
<dbReference type="OMA" id="HNGENNV"/>
<sequence length="306" mass="34187">MAELSSQSNQKNTKHIPTTLLGRFVFFALVVILVPLLPSKAPGCISEGILTRGWELIHVILVGIAVSYGLFCRKNVEYCPIVEKDEVQLKVSDMSESYVSQILQVETVFDEESSGMSVKNTAESVVAIGESETQLWNSRCCGEKPAVFFESKEFVLPSPIPWRSRSSKLMEVKNEDSIVIDTDCFSSSSLITSSDTSVEKKQSFRSPTPEAAESKNCTKKRTGFSRKFIIESTSDDEDSDSDPTSSLTDSNEEHDEDVEEEDIDSNEVDMKADEFIAKFREQMRVQKMETLKTSTVNNLQTQKING</sequence>
<dbReference type="EMBL" id="LFYR01000740">
    <property type="protein sequence ID" value="KMZ69898.1"/>
    <property type="molecule type" value="Genomic_DNA"/>
</dbReference>
<name>A0A0K9PLG0_ZOSMR</name>
<comment type="caution">
    <text evidence="3">The sequence shown here is derived from an EMBL/GenBank/DDBJ whole genome shotgun (WGS) entry which is preliminary data.</text>
</comment>
<dbReference type="OrthoDB" id="1080706at2759"/>
<dbReference type="AlphaFoldDB" id="A0A0K9PLG0"/>
<evidence type="ECO:0000256" key="2">
    <source>
        <dbReference type="SAM" id="Phobius"/>
    </source>
</evidence>
<evidence type="ECO:0000256" key="1">
    <source>
        <dbReference type="SAM" id="MobiDB-lite"/>
    </source>
</evidence>
<dbReference type="PANTHER" id="PTHR34059:SF1">
    <property type="entry name" value="EXPRESSED PROTEIN"/>
    <property type="match status" value="1"/>
</dbReference>
<gene>
    <name evidence="3" type="ORF">ZOSMA_203G00200</name>
</gene>